<name>A0A7W9LA40_9ACTN</name>
<keyword evidence="3" id="KW-1185">Reference proteome</keyword>
<evidence type="ECO:0000256" key="1">
    <source>
        <dbReference type="SAM" id="SignalP"/>
    </source>
</evidence>
<proteinExistence type="predicted"/>
<accession>A0A7W9LA40</accession>
<evidence type="ECO:0008006" key="4">
    <source>
        <dbReference type="Google" id="ProtNLM"/>
    </source>
</evidence>
<reference evidence="2 3" key="1">
    <citation type="submission" date="2020-08" db="EMBL/GenBank/DDBJ databases">
        <title>Sequencing the genomes of 1000 actinobacteria strains.</title>
        <authorList>
            <person name="Klenk H.-P."/>
        </authorList>
    </citation>
    <scope>NUCLEOTIDE SEQUENCE [LARGE SCALE GENOMIC DNA]</scope>
    <source>
        <strain evidence="2 3">DSM 45507</strain>
    </source>
</reference>
<organism evidence="2 3">
    <name type="scientific">Nonomuraea jabiensis</name>
    <dbReference type="NCBI Taxonomy" id="882448"/>
    <lineage>
        <taxon>Bacteria</taxon>
        <taxon>Bacillati</taxon>
        <taxon>Actinomycetota</taxon>
        <taxon>Actinomycetes</taxon>
        <taxon>Streptosporangiales</taxon>
        <taxon>Streptosporangiaceae</taxon>
        <taxon>Nonomuraea</taxon>
    </lineage>
</organism>
<comment type="caution">
    <text evidence="2">The sequence shown here is derived from an EMBL/GenBank/DDBJ whole genome shotgun (WGS) entry which is preliminary data.</text>
</comment>
<gene>
    <name evidence="2" type="ORF">HD596_002854</name>
</gene>
<dbReference type="InterPro" id="IPR049511">
    <property type="entry name" value="PGH-like_rpt"/>
</dbReference>
<dbReference type="RefSeq" id="WP_185069678.1">
    <property type="nucleotide sequence ID" value="NZ_JACHMB010000001.1"/>
</dbReference>
<sequence>MRTPRTVAITAAVAATVAPLLAIATPASAQQSTETTKSVQSLPVLDWLSLDSLNPTEQLKKVKQLLGTGYVPEALSVTNAANPQYTSVWIKDATRKVSVLQGLSATDLPTRITEQAKSGFVPTMISGTGSGPGAIFAAVFEKTTEKVQSKLNMTKDVFASVNAQLSAAGFSVASLDVYGTVEKPLYAAVWVAGAATGTVQVTTGQTVEQRGKELLAKTKQGLRPVLMAVEPGKLYTTVWSKGSATGLKEYLNLSKLTYTLKATELKALGYRPEVLDTEGSTIAAIWSKG</sequence>
<feature type="chain" id="PRO_5030601313" description="Beta-lactamase" evidence="1">
    <location>
        <begin position="30"/>
        <end position="289"/>
    </location>
</feature>
<evidence type="ECO:0000313" key="3">
    <source>
        <dbReference type="Proteomes" id="UP000579153"/>
    </source>
</evidence>
<evidence type="ECO:0000313" key="2">
    <source>
        <dbReference type="EMBL" id="MBB5776098.1"/>
    </source>
</evidence>
<dbReference type="Pfam" id="PF17660">
    <property type="entry name" value="BTRD1"/>
    <property type="match status" value="4"/>
</dbReference>
<keyword evidence="1" id="KW-0732">Signal</keyword>
<protein>
    <recommendedName>
        <fullName evidence="4">Beta-lactamase</fullName>
    </recommendedName>
</protein>
<dbReference type="AlphaFoldDB" id="A0A7W9LA40"/>
<feature type="signal peptide" evidence="1">
    <location>
        <begin position="1"/>
        <end position="29"/>
    </location>
</feature>
<dbReference type="Proteomes" id="UP000579153">
    <property type="component" value="Unassembled WGS sequence"/>
</dbReference>
<dbReference type="EMBL" id="JACHMB010000001">
    <property type="protein sequence ID" value="MBB5776098.1"/>
    <property type="molecule type" value="Genomic_DNA"/>
</dbReference>